<organism evidence="1 2">
    <name type="scientific">Anisodus tanguticus</name>
    <dbReference type="NCBI Taxonomy" id="243964"/>
    <lineage>
        <taxon>Eukaryota</taxon>
        <taxon>Viridiplantae</taxon>
        <taxon>Streptophyta</taxon>
        <taxon>Embryophyta</taxon>
        <taxon>Tracheophyta</taxon>
        <taxon>Spermatophyta</taxon>
        <taxon>Magnoliopsida</taxon>
        <taxon>eudicotyledons</taxon>
        <taxon>Gunneridae</taxon>
        <taxon>Pentapetalae</taxon>
        <taxon>asterids</taxon>
        <taxon>lamiids</taxon>
        <taxon>Solanales</taxon>
        <taxon>Solanaceae</taxon>
        <taxon>Solanoideae</taxon>
        <taxon>Hyoscyameae</taxon>
        <taxon>Anisodus</taxon>
    </lineage>
</organism>
<dbReference type="Proteomes" id="UP001291623">
    <property type="component" value="Unassembled WGS sequence"/>
</dbReference>
<comment type="caution">
    <text evidence="1">The sequence shown here is derived from an EMBL/GenBank/DDBJ whole genome shotgun (WGS) entry which is preliminary data.</text>
</comment>
<sequence length="123" mass="13696">MEKISLANSRWPLKQEICRGVSLPANETALRIRTAVDVGYLAAQILKKPKLLTSTLEELKLEVDVEIMRPTIANGSLRHKWESSVVLSEEEVKVAMYEVYSCYQIATKMATEVIQVGASTTGQ</sequence>
<dbReference type="InterPro" id="IPR036397">
    <property type="entry name" value="RNaseH_sf"/>
</dbReference>
<proteinExistence type="predicted"/>
<accession>A0AAE1T1B9</accession>
<dbReference type="EMBL" id="JAVYJV010000001">
    <property type="protein sequence ID" value="KAK4379503.1"/>
    <property type="molecule type" value="Genomic_DNA"/>
</dbReference>
<dbReference type="Gene3D" id="3.30.420.10">
    <property type="entry name" value="Ribonuclease H-like superfamily/Ribonuclease H"/>
    <property type="match status" value="1"/>
</dbReference>
<dbReference type="AlphaFoldDB" id="A0AAE1T1B9"/>
<keyword evidence="2" id="KW-1185">Reference proteome</keyword>
<dbReference type="GO" id="GO:0003676">
    <property type="term" value="F:nucleic acid binding"/>
    <property type="evidence" value="ECO:0007669"/>
    <property type="project" value="InterPro"/>
</dbReference>
<evidence type="ECO:0000313" key="1">
    <source>
        <dbReference type="EMBL" id="KAK4379503.1"/>
    </source>
</evidence>
<gene>
    <name evidence="1" type="ORF">RND71_001365</name>
</gene>
<name>A0AAE1T1B9_9SOLA</name>
<protein>
    <submittedName>
        <fullName evidence="1">Uncharacterized protein</fullName>
    </submittedName>
</protein>
<evidence type="ECO:0000313" key="2">
    <source>
        <dbReference type="Proteomes" id="UP001291623"/>
    </source>
</evidence>
<reference evidence="1" key="1">
    <citation type="submission" date="2023-12" db="EMBL/GenBank/DDBJ databases">
        <title>Genome assembly of Anisodus tanguticus.</title>
        <authorList>
            <person name="Wang Y.-J."/>
        </authorList>
    </citation>
    <scope>NUCLEOTIDE SEQUENCE</scope>
    <source>
        <strain evidence="1">KB-2021</strain>
        <tissue evidence="1">Leaf</tissue>
    </source>
</reference>